<sequence length="80" mass="9307">MVHQIQAHVQDWFPFVLATETRRVWGSVNYKVQTQNIKLEKLTSRELAARLTDQAEIQTNQDFKTKLSSTTSLESHYASR</sequence>
<dbReference type="Proteomes" id="UP000026962">
    <property type="component" value="Chromosome 2"/>
</dbReference>
<dbReference type="Gramene" id="OPUNC02G08960.2">
    <property type="protein sequence ID" value="OPUNC02G08960.2"/>
    <property type="gene ID" value="OPUNC02G08960"/>
</dbReference>
<keyword evidence="2" id="KW-1185">Reference proteome</keyword>
<reference evidence="1" key="2">
    <citation type="submission" date="2018-05" db="EMBL/GenBank/DDBJ databases">
        <title>OpunRS2 (Oryza punctata Reference Sequence Version 2).</title>
        <authorList>
            <person name="Zhang J."/>
            <person name="Kudrna D."/>
            <person name="Lee S."/>
            <person name="Talag J."/>
            <person name="Welchert J."/>
            <person name="Wing R.A."/>
        </authorList>
    </citation>
    <scope>NUCLEOTIDE SEQUENCE [LARGE SCALE GENOMIC DNA]</scope>
</reference>
<protein>
    <submittedName>
        <fullName evidence="1">Uncharacterized protein</fullName>
    </submittedName>
</protein>
<evidence type="ECO:0000313" key="1">
    <source>
        <dbReference type="EnsemblPlants" id="OPUNC02G08960.2"/>
    </source>
</evidence>
<evidence type="ECO:0000313" key="2">
    <source>
        <dbReference type="Proteomes" id="UP000026962"/>
    </source>
</evidence>
<dbReference type="EnsemblPlants" id="OPUNC02G08960.2">
    <property type="protein sequence ID" value="OPUNC02G08960.2"/>
    <property type="gene ID" value="OPUNC02G08960"/>
</dbReference>
<name>A0A0E0JXT8_ORYPU</name>
<dbReference type="AlphaFoldDB" id="A0A0E0JXT8"/>
<accession>A0A0E0JXT8</accession>
<organism evidence="1">
    <name type="scientific">Oryza punctata</name>
    <name type="common">Red rice</name>
    <dbReference type="NCBI Taxonomy" id="4537"/>
    <lineage>
        <taxon>Eukaryota</taxon>
        <taxon>Viridiplantae</taxon>
        <taxon>Streptophyta</taxon>
        <taxon>Embryophyta</taxon>
        <taxon>Tracheophyta</taxon>
        <taxon>Spermatophyta</taxon>
        <taxon>Magnoliopsida</taxon>
        <taxon>Liliopsida</taxon>
        <taxon>Poales</taxon>
        <taxon>Poaceae</taxon>
        <taxon>BOP clade</taxon>
        <taxon>Oryzoideae</taxon>
        <taxon>Oryzeae</taxon>
        <taxon>Oryzinae</taxon>
        <taxon>Oryza</taxon>
    </lineage>
</organism>
<proteinExistence type="predicted"/>
<reference evidence="1" key="1">
    <citation type="submission" date="2015-04" db="UniProtKB">
        <authorList>
            <consortium name="EnsemblPlants"/>
        </authorList>
    </citation>
    <scope>IDENTIFICATION</scope>
</reference>